<feature type="transmembrane region" description="Helical" evidence="1">
    <location>
        <begin position="82"/>
        <end position="103"/>
    </location>
</feature>
<dbReference type="EMBL" id="AP027742">
    <property type="protein sequence ID" value="BDZ76637.1"/>
    <property type="molecule type" value="Genomic_DNA"/>
</dbReference>
<dbReference type="Pfam" id="PF06912">
    <property type="entry name" value="DUF1275"/>
    <property type="match status" value="1"/>
</dbReference>
<evidence type="ECO:0000256" key="1">
    <source>
        <dbReference type="SAM" id="Phobius"/>
    </source>
</evidence>
<organism evidence="2 3">
    <name type="scientific">Claveliimonas bilis</name>
    <dbReference type="NCBI Taxonomy" id="3028070"/>
    <lineage>
        <taxon>Bacteria</taxon>
        <taxon>Bacillati</taxon>
        <taxon>Bacillota</taxon>
        <taxon>Clostridia</taxon>
        <taxon>Lachnospirales</taxon>
        <taxon>Lachnospiraceae</taxon>
        <taxon>Claveliimonas</taxon>
    </lineage>
</organism>
<dbReference type="InterPro" id="IPR010699">
    <property type="entry name" value="DUF1275"/>
</dbReference>
<feature type="transmembrane region" description="Helical" evidence="1">
    <location>
        <begin position="109"/>
        <end position="129"/>
    </location>
</feature>
<evidence type="ECO:0000313" key="3">
    <source>
        <dbReference type="Proteomes" id="UP001305815"/>
    </source>
</evidence>
<keyword evidence="3" id="KW-1185">Reference proteome</keyword>
<proteinExistence type="predicted"/>
<feature type="transmembrane region" description="Helical" evidence="1">
    <location>
        <begin position="12"/>
        <end position="35"/>
    </location>
</feature>
<protein>
    <submittedName>
        <fullName evidence="2">DUF1275 family protein</fullName>
    </submittedName>
</protein>
<sequence>MEKKYEAPIHYLMSFIGGFFGVYSILNFCDFFGNAQTANMIYLITNLLGHNFSSALIRLGGVAVYMLALGLTAYLPKHSRISLPLASVLLDGAAAFVVGFLPAGMDPVLALYPFFFATAFQWGSFKGAYGFTSSTIFSTNNLRQFTTAVTEIIFNRDSSFCLKARFFGCTLLSYHLGVAVSYILCVVWGTHSIWFVIPAAIAAVPFVCIDNGCFFTGDFQTFVQKNRT</sequence>
<dbReference type="PANTHER" id="PTHR37314:SF4">
    <property type="entry name" value="UPF0700 TRANSMEMBRANE PROTEIN YOAK"/>
    <property type="match status" value="1"/>
</dbReference>
<name>A0ABM8I1C7_9FIRM</name>
<reference evidence="3" key="1">
    <citation type="journal article" date="2023" name="Int. J. Syst. Evol. Microbiol.">
        <title>Claveliimonas bilis gen. nov., sp. nov., deoxycholic acid-producing bacteria isolated from human faeces, and reclassification of Sellimonas monacensis Zenner et al. 2021 as Claveliimonas monacensis comb. nov.</title>
        <authorList>
            <person name="Hisatomi A."/>
            <person name="Kastawa N.W.E.P.G."/>
            <person name="Song I."/>
            <person name="Ohkuma M."/>
            <person name="Fukiya S."/>
            <person name="Sakamoto M."/>
        </authorList>
    </citation>
    <scope>NUCLEOTIDE SEQUENCE [LARGE SCALE GENOMIC DNA]</scope>
    <source>
        <strain evidence="3">12BBH14</strain>
    </source>
</reference>
<accession>A0ABM8I1C7</accession>
<keyword evidence="1" id="KW-1133">Transmembrane helix</keyword>
<feature type="transmembrane region" description="Helical" evidence="1">
    <location>
        <begin position="55"/>
        <end position="75"/>
    </location>
</feature>
<keyword evidence="1" id="KW-0472">Membrane</keyword>
<gene>
    <name evidence="2" type="ORF">Lac1_08200</name>
</gene>
<dbReference type="Proteomes" id="UP001305815">
    <property type="component" value="Chromosome"/>
</dbReference>
<dbReference type="RefSeq" id="WP_316266274.1">
    <property type="nucleotide sequence ID" value="NZ_AP027742.1"/>
</dbReference>
<keyword evidence="1" id="KW-0812">Transmembrane</keyword>
<evidence type="ECO:0000313" key="2">
    <source>
        <dbReference type="EMBL" id="BDZ76637.1"/>
    </source>
</evidence>
<feature type="transmembrane region" description="Helical" evidence="1">
    <location>
        <begin position="195"/>
        <end position="217"/>
    </location>
</feature>
<dbReference type="PANTHER" id="PTHR37314">
    <property type="entry name" value="SLR0142 PROTEIN"/>
    <property type="match status" value="1"/>
</dbReference>
<feature type="transmembrane region" description="Helical" evidence="1">
    <location>
        <begin position="166"/>
        <end position="189"/>
    </location>
</feature>